<sequence>MITCVWLMSIALNSPILVASTLQPMRGNAYKCREIWLSLELERTFNLGLDAALLLIPIFVMSFAYSLIVTKLWRGMRHEIQHNFNWQRQYCLNKPL</sequence>
<evidence type="ECO:0000313" key="1">
    <source>
        <dbReference type="EMBL" id="KAI8439931.1"/>
    </source>
</evidence>
<keyword evidence="2" id="KW-1185">Reference proteome</keyword>
<dbReference type="EMBL" id="CM046102">
    <property type="protein sequence ID" value="KAI8439931.1"/>
    <property type="molecule type" value="Genomic_DNA"/>
</dbReference>
<gene>
    <name evidence="1" type="ORF">MSG28_001382</name>
</gene>
<organism evidence="1 2">
    <name type="scientific">Choristoneura fumiferana</name>
    <name type="common">Spruce budworm moth</name>
    <name type="synonym">Archips fumiferana</name>
    <dbReference type="NCBI Taxonomy" id="7141"/>
    <lineage>
        <taxon>Eukaryota</taxon>
        <taxon>Metazoa</taxon>
        <taxon>Ecdysozoa</taxon>
        <taxon>Arthropoda</taxon>
        <taxon>Hexapoda</taxon>
        <taxon>Insecta</taxon>
        <taxon>Pterygota</taxon>
        <taxon>Neoptera</taxon>
        <taxon>Endopterygota</taxon>
        <taxon>Lepidoptera</taxon>
        <taxon>Glossata</taxon>
        <taxon>Ditrysia</taxon>
        <taxon>Tortricoidea</taxon>
        <taxon>Tortricidae</taxon>
        <taxon>Tortricinae</taxon>
        <taxon>Choristoneura</taxon>
    </lineage>
</organism>
<proteinExistence type="predicted"/>
<name>A0ACC0KTK2_CHOFU</name>
<protein>
    <submittedName>
        <fullName evidence="1">Uncharacterized protein</fullName>
    </submittedName>
</protein>
<reference evidence="1 2" key="1">
    <citation type="journal article" date="2022" name="Genome Biol. Evol.">
        <title>The Spruce Budworm Genome: Reconstructing the Evolutionary History of Antifreeze Proteins.</title>
        <authorList>
            <person name="Beliveau C."/>
            <person name="Gagne P."/>
            <person name="Picq S."/>
            <person name="Vernygora O."/>
            <person name="Keeling C.I."/>
            <person name="Pinkney K."/>
            <person name="Doucet D."/>
            <person name="Wen F."/>
            <person name="Johnston J.S."/>
            <person name="Maaroufi H."/>
            <person name="Boyle B."/>
            <person name="Laroche J."/>
            <person name="Dewar K."/>
            <person name="Juretic N."/>
            <person name="Blackburn G."/>
            <person name="Nisole A."/>
            <person name="Brunet B."/>
            <person name="Brandao M."/>
            <person name="Lumley L."/>
            <person name="Duan J."/>
            <person name="Quan G."/>
            <person name="Lucarotti C.J."/>
            <person name="Roe A.D."/>
            <person name="Sperling F.A.H."/>
            <person name="Levesque R.C."/>
            <person name="Cusson M."/>
        </authorList>
    </citation>
    <scope>NUCLEOTIDE SEQUENCE [LARGE SCALE GENOMIC DNA]</scope>
    <source>
        <strain evidence="1">Glfc:IPQL:Cfum</strain>
    </source>
</reference>
<accession>A0ACC0KTK2</accession>
<evidence type="ECO:0000313" key="2">
    <source>
        <dbReference type="Proteomes" id="UP001064048"/>
    </source>
</evidence>
<dbReference type="Proteomes" id="UP001064048">
    <property type="component" value="Chromosome 2"/>
</dbReference>
<comment type="caution">
    <text evidence="1">The sequence shown here is derived from an EMBL/GenBank/DDBJ whole genome shotgun (WGS) entry which is preliminary data.</text>
</comment>